<proteinExistence type="predicted"/>
<organism evidence="1 2">
    <name type="scientific">Natrialba taiwanensis DSM 12281</name>
    <dbReference type="NCBI Taxonomy" id="1230458"/>
    <lineage>
        <taxon>Archaea</taxon>
        <taxon>Methanobacteriati</taxon>
        <taxon>Methanobacteriota</taxon>
        <taxon>Stenosarchaea group</taxon>
        <taxon>Halobacteria</taxon>
        <taxon>Halobacteriales</taxon>
        <taxon>Natrialbaceae</taxon>
        <taxon>Natrialba</taxon>
    </lineage>
</organism>
<evidence type="ECO:0000313" key="1">
    <source>
        <dbReference type="EMBL" id="ELY91461.1"/>
    </source>
</evidence>
<name>L9ZZG1_9EURY</name>
<dbReference type="Proteomes" id="UP000011648">
    <property type="component" value="Unassembled WGS sequence"/>
</dbReference>
<reference evidence="1 2" key="1">
    <citation type="journal article" date="2014" name="PLoS Genet.">
        <title>Phylogenetically driven sequencing of extremely halophilic archaea reveals strategies for static and dynamic osmo-response.</title>
        <authorList>
            <person name="Becker E.A."/>
            <person name="Seitzer P.M."/>
            <person name="Tritt A."/>
            <person name="Larsen D."/>
            <person name="Krusor M."/>
            <person name="Yao A.I."/>
            <person name="Wu D."/>
            <person name="Madern D."/>
            <person name="Eisen J.A."/>
            <person name="Darling A.E."/>
            <person name="Facciotti M.T."/>
        </authorList>
    </citation>
    <scope>NUCLEOTIDE SEQUENCE [LARGE SCALE GENOMIC DNA]</scope>
    <source>
        <strain evidence="1 2">DSM 12281</strain>
    </source>
</reference>
<comment type="caution">
    <text evidence="1">The sequence shown here is derived from an EMBL/GenBank/DDBJ whole genome shotgun (WGS) entry which is preliminary data.</text>
</comment>
<dbReference type="OrthoDB" id="352093at2157"/>
<gene>
    <name evidence="1" type="ORF">C484_10551</name>
</gene>
<dbReference type="AlphaFoldDB" id="L9ZZG1"/>
<dbReference type="PATRIC" id="fig|1230458.4.peg.2124"/>
<evidence type="ECO:0000313" key="2">
    <source>
        <dbReference type="Proteomes" id="UP000011648"/>
    </source>
</evidence>
<dbReference type="RefSeq" id="WP_006825863.1">
    <property type="nucleotide sequence ID" value="NZ_AOIL01000037.1"/>
</dbReference>
<sequence>MSAKPKSDESNVTVECEYPNCEEIGKVWEFHHGDYCSNKCELKHEGRKELGGIKFDHCRCFTCMTELKEIVPPKPDHAFDVSGVGWYTDPETGTVHIERFGQEVTREAAVGFQHKTPSAGFGEKEHNERVVTGTVCDNCGNTDHTAHVSYLANQHSVVTRVVSLLEDVEFSVQEFHREYVRTDDIELALGKALE</sequence>
<keyword evidence="2" id="KW-1185">Reference proteome</keyword>
<accession>L9ZZG1</accession>
<protein>
    <submittedName>
        <fullName evidence="1">Uncharacterized protein</fullName>
    </submittedName>
</protein>
<dbReference type="EMBL" id="AOIL01000037">
    <property type="protein sequence ID" value="ELY91461.1"/>
    <property type="molecule type" value="Genomic_DNA"/>
</dbReference>